<dbReference type="Proteomes" id="UP000828390">
    <property type="component" value="Unassembled WGS sequence"/>
</dbReference>
<name>A0A9D4E007_DREPO</name>
<protein>
    <submittedName>
        <fullName evidence="1">Uncharacterized protein</fullName>
    </submittedName>
</protein>
<sequence length="206" mass="24159">MYCEPSRTARNVNVKAIMVKAIMLKQYCICYGEKYSDTVVSNKIDNAVVSDVLRDKTYCKRTAEQKTYCETTYCATYYKYYKVKAIMQCPWRDVLRAMSMEPYCWTIFPWKDALQDSSIRMDVMRAMAMERRQSDNVMSMEDCKARSIIRDVLRGRSYNDTAMSMERRTARQRAYCETLIYGQSDNVMSMEDVLCASYNKKVVVYG</sequence>
<proteinExistence type="predicted"/>
<organism evidence="1 2">
    <name type="scientific">Dreissena polymorpha</name>
    <name type="common">Zebra mussel</name>
    <name type="synonym">Mytilus polymorpha</name>
    <dbReference type="NCBI Taxonomy" id="45954"/>
    <lineage>
        <taxon>Eukaryota</taxon>
        <taxon>Metazoa</taxon>
        <taxon>Spiralia</taxon>
        <taxon>Lophotrochozoa</taxon>
        <taxon>Mollusca</taxon>
        <taxon>Bivalvia</taxon>
        <taxon>Autobranchia</taxon>
        <taxon>Heteroconchia</taxon>
        <taxon>Euheterodonta</taxon>
        <taxon>Imparidentia</taxon>
        <taxon>Neoheterodontei</taxon>
        <taxon>Myida</taxon>
        <taxon>Dreissenoidea</taxon>
        <taxon>Dreissenidae</taxon>
        <taxon>Dreissena</taxon>
    </lineage>
</organism>
<evidence type="ECO:0000313" key="1">
    <source>
        <dbReference type="EMBL" id="KAH3771207.1"/>
    </source>
</evidence>
<evidence type="ECO:0000313" key="2">
    <source>
        <dbReference type="Proteomes" id="UP000828390"/>
    </source>
</evidence>
<dbReference type="EMBL" id="JAIWYP010000009">
    <property type="protein sequence ID" value="KAH3771207.1"/>
    <property type="molecule type" value="Genomic_DNA"/>
</dbReference>
<dbReference type="AlphaFoldDB" id="A0A9D4E007"/>
<keyword evidence="2" id="KW-1185">Reference proteome</keyword>
<comment type="caution">
    <text evidence="1">The sequence shown here is derived from an EMBL/GenBank/DDBJ whole genome shotgun (WGS) entry which is preliminary data.</text>
</comment>
<reference evidence="1" key="1">
    <citation type="journal article" date="2019" name="bioRxiv">
        <title>The Genome of the Zebra Mussel, Dreissena polymorpha: A Resource for Invasive Species Research.</title>
        <authorList>
            <person name="McCartney M.A."/>
            <person name="Auch B."/>
            <person name="Kono T."/>
            <person name="Mallez S."/>
            <person name="Zhang Y."/>
            <person name="Obille A."/>
            <person name="Becker A."/>
            <person name="Abrahante J.E."/>
            <person name="Garbe J."/>
            <person name="Badalamenti J.P."/>
            <person name="Herman A."/>
            <person name="Mangelson H."/>
            <person name="Liachko I."/>
            <person name="Sullivan S."/>
            <person name="Sone E.D."/>
            <person name="Koren S."/>
            <person name="Silverstein K.A.T."/>
            <person name="Beckman K.B."/>
            <person name="Gohl D.M."/>
        </authorList>
    </citation>
    <scope>NUCLEOTIDE SEQUENCE</scope>
    <source>
        <strain evidence="1">Duluth1</strain>
        <tissue evidence="1">Whole animal</tissue>
    </source>
</reference>
<accession>A0A9D4E007</accession>
<reference evidence="1" key="2">
    <citation type="submission" date="2020-11" db="EMBL/GenBank/DDBJ databases">
        <authorList>
            <person name="McCartney M.A."/>
            <person name="Auch B."/>
            <person name="Kono T."/>
            <person name="Mallez S."/>
            <person name="Becker A."/>
            <person name="Gohl D.M."/>
            <person name="Silverstein K.A.T."/>
            <person name="Koren S."/>
            <person name="Bechman K.B."/>
            <person name="Herman A."/>
            <person name="Abrahante J.E."/>
            <person name="Garbe J."/>
        </authorList>
    </citation>
    <scope>NUCLEOTIDE SEQUENCE</scope>
    <source>
        <strain evidence="1">Duluth1</strain>
        <tissue evidence="1">Whole animal</tissue>
    </source>
</reference>
<gene>
    <name evidence="1" type="ORF">DPMN_172512</name>
</gene>